<accession>A0A286EWH7</accession>
<organism evidence="1 2">
    <name type="scientific">Alysiella filiformis DSM 16848</name>
    <dbReference type="NCBI Taxonomy" id="1120981"/>
    <lineage>
        <taxon>Bacteria</taxon>
        <taxon>Pseudomonadati</taxon>
        <taxon>Pseudomonadota</taxon>
        <taxon>Betaproteobacteria</taxon>
        <taxon>Neisseriales</taxon>
        <taxon>Neisseriaceae</taxon>
        <taxon>Alysiella</taxon>
    </lineage>
</organism>
<dbReference type="OrthoDB" id="9871766at2"/>
<gene>
    <name evidence="1" type="ORF">SAMN02746062_02319</name>
</gene>
<sequence>MDKPILTAPFFVFEGNSLDIFQTIDEIEQKIEPIDVLNHEYAIYDVSGNILKFHVVKTETRFLGVLNIMVNTVRFSHILATSQQALFQRMQQTYLAWGGSETDELSFDELKNQLFDLLQYIVNSK</sequence>
<evidence type="ECO:0000313" key="1">
    <source>
        <dbReference type="EMBL" id="SOD75246.1"/>
    </source>
</evidence>
<keyword evidence="2" id="KW-1185">Reference proteome</keyword>
<dbReference type="EMBL" id="OCNF01000038">
    <property type="protein sequence ID" value="SOD75246.1"/>
    <property type="molecule type" value="Genomic_DNA"/>
</dbReference>
<protein>
    <submittedName>
        <fullName evidence="1">Uncharacterized protein</fullName>
    </submittedName>
</protein>
<dbReference type="AlphaFoldDB" id="A0A286EWH7"/>
<dbReference type="RefSeq" id="WP_097115266.1">
    <property type="nucleotide sequence ID" value="NZ_CP083931.1"/>
</dbReference>
<reference evidence="1 2" key="1">
    <citation type="submission" date="2017-09" db="EMBL/GenBank/DDBJ databases">
        <authorList>
            <person name="Ehlers B."/>
            <person name="Leendertz F.H."/>
        </authorList>
    </citation>
    <scope>NUCLEOTIDE SEQUENCE [LARGE SCALE GENOMIC DNA]</scope>
    <source>
        <strain evidence="1 2">DSM 16848</strain>
    </source>
</reference>
<proteinExistence type="predicted"/>
<dbReference type="Proteomes" id="UP000219669">
    <property type="component" value="Unassembled WGS sequence"/>
</dbReference>
<evidence type="ECO:0000313" key="2">
    <source>
        <dbReference type="Proteomes" id="UP000219669"/>
    </source>
</evidence>
<name>A0A286EWH7_9NEIS</name>